<dbReference type="eggNOG" id="KOG0629">
    <property type="taxonomic scope" value="Eukaryota"/>
</dbReference>
<dbReference type="InterPro" id="IPR002129">
    <property type="entry name" value="PyrdxlP-dep_de-COase"/>
</dbReference>
<dbReference type="Gramene" id="OB11G19660.1">
    <property type="protein sequence ID" value="OB11G19660.1"/>
    <property type="gene ID" value="OB11G19660"/>
</dbReference>
<dbReference type="OMA" id="NCADFRA"/>
<evidence type="ECO:0000256" key="3">
    <source>
        <dbReference type="ARBA" id="ARBA00022793"/>
    </source>
</evidence>
<dbReference type="InterPro" id="IPR015424">
    <property type="entry name" value="PyrdxlP-dep_Trfase"/>
</dbReference>
<comment type="similarity">
    <text evidence="2 7">Belongs to the group II decarboxylase family.</text>
</comment>
<protein>
    <recommendedName>
        <fullName evidence="10">Serine decarboxylase</fullName>
    </recommendedName>
</protein>
<dbReference type="EnsemblPlants" id="OB11G19660.1">
    <property type="protein sequence ID" value="OB11G19660.1"/>
    <property type="gene ID" value="OB11G19660"/>
</dbReference>
<dbReference type="InterPro" id="IPR051151">
    <property type="entry name" value="Group_II_Decarboxylase"/>
</dbReference>
<sequence length="451" mass="50702">MGQNSTEWAGVAQSGPEWARIGESTQISLFDFYDPCAQRKGYPFNLELDVGPVIQFQNFHVNNIGDPFMESNYGIHSRKFEVAVLDWFANFWELPKDQSWGYVTSGGTEGNLHGLLVGRELFPDGIIYASKDSHYSVFKAAKMYRAQCIKISTSIYGEMNYDDFSYKLLQNSGRPAIVNVNIGTTMRGGVDDVDEVIRTLKTCGFDSRFYIHCDGALGGLMLPFIKQEPKLTFKKSIGSISVSGHKLLGCPTPCGVVVNRLKDINLVMSTNIEYVASRDATITGSRNGHAPIIMWYTLKCLGYNGIRMKVTTCIRKAEYLEFLLKKKGVSTLLNPGSSTVIFERPKDEVFVRKWQLACEGNLAHVVVMPNVSIRHLFRFVDELAENRYIMLHDKEISTPCVAADIGPDMKYYHSVLLRNISYMISGFRQSIFKEARVHITRTSLGNPILAD</sequence>
<reference evidence="8" key="1">
    <citation type="journal article" date="2013" name="Nat. Commun.">
        <title>Whole-genome sequencing of Oryza brachyantha reveals mechanisms underlying Oryza genome evolution.</title>
        <authorList>
            <person name="Chen J."/>
            <person name="Huang Q."/>
            <person name="Gao D."/>
            <person name="Wang J."/>
            <person name="Lang Y."/>
            <person name="Liu T."/>
            <person name="Li B."/>
            <person name="Bai Z."/>
            <person name="Luis Goicoechea J."/>
            <person name="Liang C."/>
            <person name="Chen C."/>
            <person name="Zhang W."/>
            <person name="Sun S."/>
            <person name="Liao Y."/>
            <person name="Zhang X."/>
            <person name="Yang L."/>
            <person name="Song C."/>
            <person name="Wang M."/>
            <person name="Shi J."/>
            <person name="Liu G."/>
            <person name="Liu J."/>
            <person name="Zhou H."/>
            <person name="Zhou W."/>
            <person name="Yu Q."/>
            <person name="An N."/>
            <person name="Chen Y."/>
            <person name="Cai Q."/>
            <person name="Wang B."/>
            <person name="Liu B."/>
            <person name="Min J."/>
            <person name="Huang Y."/>
            <person name="Wu H."/>
            <person name="Li Z."/>
            <person name="Zhang Y."/>
            <person name="Yin Y."/>
            <person name="Song W."/>
            <person name="Jiang J."/>
            <person name="Jackson S.A."/>
            <person name="Wing R.A."/>
            <person name="Wang J."/>
            <person name="Chen M."/>
        </authorList>
    </citation>
    <scope>NUCLEOTIDE SEQUENCE [LARGE SCALE GENOMIC DNA]</scope>
    <source>
        <strain evidence="8">cv. IRGC 101232</strain>
    </source>
</reference>
<evidence type="ECO:0000256" key="7">
    <source>
        <dbReference type="RuleBase" id="RU000382"/>
    </source>
</evidence>
<feature type="modified residue" description="N6-(pyridoxal phosphate)lysine" evidence="6">
    <location>
        <position position="246"/>
    </location>
</feature>
<evidence type="ECO:0000256" key="5">
    <source>
        <dbReference type="ARBA" id="ARBA00023239"/>
    </source>
</evidence>
<evidence type="ECO:0000313" key="9">
    <source>
        <dbReference type="Proteomes" id="UP000006038"/>
    </source>
</evidence>
<proteinExistence type="inferred from homology"/>
<dbReference type="GO" id="GO:0019752">
    <property type="term" value="P:carboxylic acid metabolic process"/>
    <property type="evidence" value="ECO:0007669"/>
    <property type="project" value="InterPro"/>
</dbReference>
<dbReference type="Pfam" id="PF00282">
    <property type="entry name" value="Pyridoxal_deC"/>
    <property type="match status" value="1"/>
</dbReference>
<comment type="cofactor">
    <cofactor evidence="1 6 7">
        <name>pyridoxal 5'-phosphate</name>
        <dbReference type="ChEBI" id="CHEBI:597326"/>
    </cofactor>
</comment>
<evidence type="ECO:0000256" key="4">
    <source>
        <dbReference type="ARBA" id="ARBA00022898"/>
    </source>
</evidence>
<reference evidence="8" key="2">
    <citation type="submission" date="2013-04" db="UniProtKB">
        <authorList>
            <consortium name="EnsemblPlants"/>
        </authorList>
    </citation>
    <scope>IDENTIFICATION</scope>
</reference>
<evidence type="ECO:0000256" key="6">
    <source>
        <dbReference type="PIRSR" id="PIRSR602129-50"/>
    </source>
</evidence>
<name>J3N830_ORYBR</name>
<dbReference type="Gene3D" id="3.40.640.10">
    <property type="entry name" value="Type I PLP-dependent aspartate aminotransferase-like (Major domain)"/>
    <property type="match status" value="1"/>
</dbReference>
<dbReference type="NCBIfam" id="NF002748">
    <property type="entry name" value="PRK02769.1"/>
    <property type="match status" value="1"/>
</dbReference>
<dbReference type="InterPro" id="IPR015422">
    <property type="entry name" value="PyrdxlP-dep_Trfase_small"/>
</dbReference>
<keyword evidence="9" id="KW-1185">Reference proteome</keyword>
<keyword evidence="3" id="KW-0210">Decarboxylase</keyword>
<organism evidence="8">
    <name type="scientific">Oryza brachyantha</name>
    <name type="common">malo sina</name>
    <dbReference type="NCBI Taxonomy" id="4533"/>
    <lineage>
        <taxon>Eukaryota</taxon>
        <taxon>Viridiplantae</taxon>
        <taxon>Streptophyta</taxon>
        <taxon>Embryophyta</taxon>
        <taxon>Tracheophyta</taxon>
        <taxon>Spermatophyta</taxon>
        <taxon>Magnoliopsida</taxon>
        <taxon>Liliopsida</taxon>
        <taxon>Poales</taxon>
        <taxon>Poaceae</taxon>
        <taxon>BOP clade</taxon>
        <taxon>Oryzoideae</taxon>
        <taxon>Oryzeae</taxon>
        <taxon>Oryzinae</taxon>
        <taxon>Oryza</taxon>
    </lineage>
</organism>
<evidence type="ECO:0000256" key="1">
    <source>
        <dbReference type="ARBA" id="ARBA00001933"/>
    </source>
</evidence>
<accession>J3N830</accession>
<dbReference type="GO" id="GO:0016831">
    <property type="term" value="F:carboxy-lyase activity"/>
    <property type="evidence" value="ECO:0007669"/>
    <property type="project" value="UniProtKB-KW"/>
</dbReference>
<dbReference type="InterPro" id="IPR015421">
    <property type="entry name" value="PyrdxlP-dep_Trfase_major"/>
</dbReference>
<evidence type="ECO:0000313" key="8">
    <source>
        <dbReference type="EnsemblPlants" id="OB11G19660.1"/>
    </source>
</evidence>
<keyword evidence="4 6" id="KW-0663">Pyridoxal phosphate</keyword>
<dbReference type="SUPFAM" id="SSF53383">
    <property type="entry name" value="PLP-dependent transferases"/>
    <property type="match status" value="1"/>
</dbReference>
<dbReference type="PANTHER" id="PTHR46101">
    <property type="match status" value="1"/>
</dbReference>
<evidence type="ECO:0008006" key="10">
    <source>
        <dbReference type="Google" id="ProtNLM"/>
    </source>
</evidence>
<keyword evidence="5 7" id="KW-0456">Lyase</keyword>
<dbReference type="STRING" id="4533.J3N830"/>
<dbReference type="GO" id="GO:0030170">
    <property type="term" value="F:pyridoxal phosphate binding"/>
    <property type="evidence" value="ECO:0007669"/>
    <property type="project" value="InterPro"/>
</dbReference>
<evidence type="ECO:0000256" key="2">
    <source>
        <dbReference type="ARBA" id="ARBA00009533"/>
    </source>
</evidence>
<dbReference type="AlphaFoldDB" id="J3N830"/>
<dbReference type="HOGENOM" id="CLU_028929_0_1_1"/>
<dbReference type="Proteomes" id="UP000006038">
    <property type="component" value="Chromosome 11"/>
</dbReference>
<dbReference type="Gene3D" id="3.90.1150.10">
    <property type="entry name" value="Aspartate Aminotransferase, domain 1"/>
    <property type="match status" value="1"/>
</dbReference>
<dbReference type="PANTHER" id="PTHR46101:SF8">
    <property type="entry name" value="SERINE DECARBOXYLASE 2"/>
    <property type="match status" value="1"/>
</dbReference>